<name>A0A9W7CWY8_9STRA</name>
<gene>
    <name evidence="1" type="ORF">Pfra01_001495600</name>
</gene>
<evidence type="ECO:0000313" key="2">
    <source>
        <dbReference type="Proteomes" id="UP001165121"/>
    </source>
</evidence>
<accession>A0A9W7CWY8</accession>
<dbReference type="EMBL" id="BSXT01001588">
    <property type="protein sequence ID" value="GMF43782.1"/>
    <property type="molecule type" value="Genomic_DNA"/>
</dbReference>
<dbReference type="Proteomes" id="UP001165121">
    <property type="component" value="Unassembled WGS sequence"/>
</dbReference>
<proteinExistence type="predicted"/>
<dbReference type="AlphaFoldDB" id="A0A9W7CWY8"/>
<reference evidence="1" key="1">
    <citation type="submission" date="2023-04" db="EMBL/GenBank/DDBJ databases">
        <title>Phytophthora fragariaefolia NBRC 109709.</title>
        <authorList>
            <person name="Ichikawa N."/>
            <person name="Sato H."/>
            <person name="Tonouchi N."/>
        </authorList>
    </citation>
    <scope>NUCLEOTIDE SEQUENCE</scope>
    <source>
        <strain evidence="1">NBRC 109709</strain>
    </source>
</reference>
<comment type="caution">
    <text evidence="1">The sequence shown here is derived from an EMBL/GenBank/DDBJ whole genome shotgun (WGS) entry which is preliminary data.</text>
</comment>
<protein>
    <submittedName>
        <fullName evidence="1">Unnamed protein product</fullName>
    </submittedName>
</protein>
<organism evidence="1 2">
    <name type="scientific">Phytophthora fragariaefolia</name>
    <dbReference type="NCBI Taxonomy" id="1490495"/>
    <lineage>
        <taxon>Eukaryota</taxon>
        <taxon>Sar</taxon>
        <taxon>Stramenopiles</taxon>
        <taxon>Oomycota</taxon>
        <taxon>Peronosporomycetes</taxon>
        <taxon>Peronosporales</taxon>
        <taxon>Peronosporaceae</taxon>
        <taxon>Phytophthora</taxon>
    </lineage>
</organism>
<keyword evidence="2" id="KW-1185">Reference proteome</keyword>
<evidence type="ECO:0000313" key="1">
    <source>
        <dbReference type="EMBL" id="GMF43782.1"/>
    </source>
</evidence>
<sequence length="75" mass="9020">MYKQPLLQHSPEYMARIMVSTLVFHNWMIEHHDRTHEEQPVTQVEDDFILEDDDSDGLAYRDAISHELYPTYLTR</sequence>